<dbReference type="EMBL" id="CADCXN010000080">
    <property type="protein sequence ID" value="CAA9891772.1"/>
    <property type="molecule type" value="Genomic_DNA"/>
</dbReference>
<comment type="caution">
    <text evidence="2">The sequence shown here is derived from an EMBL/GenBank/DDBJ whole genome shotgun (WGS) entry which is preliminary data.</text>
</comment>
<evidence type="ECO:0000256" key="1">
    <source>
        <dbReference type="SAM" id="Phobius"/>
    </source>
</evidence>
<accession>A0A8S0X2B5</accession>
<proteinExistence type="predicted"/>
<keyword evidence="1" id="KW-0472">Membrane</keyword>
<dbReference type="AlphaFoldDB" id="A0A8S0X2B5"/>
<keyword evidence="3" id="KW-1185">Reference proteome</keyword>
<feature type="transmembrane region" description="Helical" evidence="1">
    <location>
        <begin position="10"/>
        <end position="29"/>
    </location>
</feature>
<sequence>MANQQKKNRLLILGIFGMSIIPFLIAWGIRQNPEILTGRTNKGQLITPPVPTERNDLTGFDQFSADNMAELFGHWLIVNVITDTDCNDKCQEAIYKTRQLQLMMSKDLTRTRRIVLIFKEVDPEIADHWWPEDRFLLKVKPSDALVEKITEIRQGAIPDGMLFLMDPLGNLMMQYESGFDPYKVKSDLTHLLRVSQIG</sequence>
<reference evidence="2 3" key="1">
    <citation type="submission" date="2020-02" db="EMBL/GenBank/DDBJ databases">
        <authorList>
            <person name="Hogendoorn C."/>
        </authorList>
    </citation>
    <scope>NUCLEOTIDE SEQUENCE [LARGE SCALE GENOMIC DNA]</scope>
    <source>
        <strain evidence="2">METHB21</strain>
    </source>
</reference>
<keyword evidence="1" id="KW-1133">Transmembrane helix</keyword>
<evidence type="ECO:0008006" key="4">
    <source>
        <dbReference type="Google" id="ProtNLM"/>
    </source>
</evidence>
<name>A0A8S0X2B5_9GAMM</name>
<protein>
    <recommendedName>
        <fullName evidence="4">Cytochrome C oxidase subunit I</fullName>
    </recommendedName>
</protein>
<evidence type="ECO:0000313" key="2">
    <source>
        <dbReference type="EMBL" id="CAA9891772.1"/>
    </source>
</evidence>
<gene>
    <name evidence="2" type="ORF">METHB2_50043</name>
</gene>
<dbReference type="Proteomes" id="UP000494216">
    <property type="component" value="Unassembled WGS sequence"/>
</dbReference>
<dbReference type="RefSeq" id="WP_174626606.1">
    <property type="nucleotide sequence ID" value="NZ_CADCXN010000080.1"/>
</dbReference>
<evidence type="ECO:0000313" key="3">
    <source>
        <dbReference type="Proteomes" id="UP000494216"/>
    </source>
</evidence>
<keyword evidence="1" id="KW-0812">Transmembrane</keyword>
<organism evidence="2 3">
    <name type="scientific">Candidatus Methylobacter favarea</name>
    <dbReference type="NCBI Taxonomy" id="2707345"/>
    <lineage>
        <taxon>Bacteria</taxon>
        <taxon>Pseudomonadati</taxon>
        <taxon>Pseudomonadota</taxon>
        <taxon>Gammaproteobacteria</taxon>
        <taxon>Methylococcales</taxon>
        <taxon>Methylococcaceae</taxon>
        <taxon>Methylobacter</taxon>
    </lineage>
</organism>